<reference evidence="2" key="1">
    <citation type="submission" date="2021-04" db="EMBL/GenBank/DDBJ databases">
        <title>Luteolibacter sp. 32A isolated from the skin of an Anderson's salamander (Ambystoma andersonii).</title>
        <authorList>
            <person name="Spergser J."/>
            <person name="Busse H.-J."/>
        </authorList>
    </citation>
    <scope>NUCLEOTIDE SEQUENCE</scope>
    <source>
        <strain evidence="2">32A</strain>
    </source>
</reference>
<protein>
    <submittedName>
        <fullName evidence="2">Uncharacterized protein</fullName>
    </submittedName>
</protein>
<dbReference type="Proteomes" id="UP000676169">
    <property type="component" value="Chromosome"/>
</dbReference>
<dbReference type="RefSeq" id="WP_211633503.1">
    <property type="nucleotide sequence ID" value="NZ_CP073100.1"/>
</dbReference>
<evidence type="ECO:0000313" key="2">
    <source>
        <dbReference type="EMBL" id="QUE52455.1"/>
    </source>
</evidence>
<evidence type="ECO:0000313" key="3">
    <source>
        <dbReference type="Proteomes" id="UP000676169"/>
    </source>
</evidence>
<dbReference type="KEGG" id="lamb:KBB96_06065"/>
<accession>A0A975J1S5</accession>
<sequence length="208" mass="22031">MRTIPLFVMALVLASADRSPGQVASQELAALKAGNQKDIKALRELYRTKLAALLKAETDKGDLVGAAAVRSELAKFDPSVSASSTGPIGPTAALAKRLLESPTRWLNGDALVEFRPDGVWIETFKGKVTEGRWTREPDSELIRIRANDGSKTFIYRMGEDGSAVFGPAGGRFKRQSDTVATTPPSGPVPAPSGGKSGGDDFNPFGATK</sequence>
<feature type="region of interest" description="Disordered" evidence="1">
    <location>
        <begin position="167"/>
        <end position="208"/>
    </location>
</feature>
<name>A0A975J1S5_9BACT</name>
<dbReference type="AlphaFoldDB" id="A0A975J1S5"/>
<evidence type="ECO:0000256" key="1">
    <source>
        <dbReference type="SAM" id="MobiDB-lite"/>
    </source>
</evidence>
<proteinExistence type="predicted"/>
<gene>
    <name evidence="2" type="ORF">KBB96_06065</name>
</gene>
<organism evidence="2 3">
    <name type="scientific">Luteolibacter ambystomatis</name>
    <dbReference type="NCBI Taxonomy" id="2824561"/>
    <lineage>
        <taxon>Bacteria</taxon>
        <taxon>Pseudomonadati</taxon>
        <taxon>Verrucomicrobiota</taxon>
        <taxon>Verrucomicrobiia</taxon>
        <taxon>Verrucomicrobiales</taxon>
        <taxon>Verrucomicrobiaceae</taxon>
        <taxon>Luteolibacter</taxon>
    </lineage>
</organism>
<dbReference type="EMBL" id="CP073100">
    <property type="protein sequence ID" value="QUE52455.1"/>
    <property type="molecule type" value="Genomic_DNA"/>
</dbReference>
<keyword evidence="3" id="KW-1185">Reference proteome</keyword>